<keyword evidence="4" id="KW-1185">Reference proteome</keyword>
<name>A0A9W8UUC9_9HYPO</name>
<dbReference type="GO" id="GO:0008239">
    <property type="term" value="F:dipeptidyl-peptidase activity"/>
    <property type="evidence" value="ECO:0007669"/>
    <property type="project" value="InterPro"/>
</dbReference>
<comment type="caution">
    <text evidence="3">The sequence shown here is derived from an EMBL/GenBank/DDBJ whole genome shotgun (WGS) entry which is preliminary data.</text>
</comment>
<gene>
    <name evidence="3" type="ORF">NW755_012936</name>
</gene>
<dbReference type="SUPFAM" id="SSF49785">
    <property type="entry name" value="Galactose-binding domain-like"/>
    <property type="match status" value="1"/>
</dbReference>
<keyword evidence="1" id="KW-0378">Hydrolase</keyword>
<dbReference type="SUPFAM" id="SSF53474">
    <property type="entry name" value="alpha/beta-Hydrolases"/>
    <property type="match status" value="1"/>
</dbReference>
<dbReference type="InterPro" id="IPR005674">
    <property type="entry name" value="CocE/Ser_esterase"/>
</dbReference>
<protein>
    <recommendedName>
        <fullName evidence="2">Xaa-Pro dipeptidyl-peptidase C-terminal domain-containing protein</fullName>
    </recommendedName>
</protein>
<dbReference type="OrthoDB" id="416441at2759"/>
<organism evidence="3 4">
    <name type="scientific">Fusarium falciforme</name>
    <dbReference type="NCBI Taxonomy" id="195108"/>
    <lineage>
        <taxon>Eukaryota</taxon>
        <taxon>Fungi</taxon>
        <taxon>Dikarya</taxon>
        <taxon>Ascomycota</taxon>
        <taxon>Pezizomycotina</taxon>
        <taxon>Sordariomycetes</taxon>
        <taxon>Hypocreomycetidae</taxon>
        <taxon>Hypocreales</taxon>
        <taxon>Nectriaceae</taxon>
        <taxon>Fusarium</taxon>
        <taxon>Fusarium solani species complex</taxon>
    </lineage>
</organism>
<evidence type="ECO:0000313" key="4">
    <source>
        <dbReference type="Proteomes" id="UP001152087"/>
    </source>
</evidence>
<dbReference type="InterPro" id="IPR013736">
    <property type="entry name" value="Xaa-Pro_dipept_C"/>
</dbReference>
<dbReference type="Proteomes" id="UP001152087">
    <property type="component" value="Unassembled WGS sequence"/>
</dbReference>
<dbReference type="InterPro" id="IPR000383">
    <property type="entry name" value="Xaa-Pro-like_dom"/>
</dbReference>
<dbReference type="PANTHER" id="PTHR43056">
    <property type="entry name" value="PEPTIDASE S9 PROLYL OLIGOPEPTIDASE"/>
    <property type="match status" value="1"/>
</dbReference>
<dbReference type="InterPro" id="IPR050585">
    <property type="entry name" value="Xaa-Pro_dipeptidyl-ppase/CocE"/>
</dbReference>
<dbReference type="NCBIfam" id="TIGR00976">
    <property type="entry name" value="CocE_NonD"/>
    <property type="match status" value="1"/>
</dbReference>
<dbReference type="Pfam" id="PF08530">
    <property type="entry name" value="PepX_C"/>
    <property type="match status" value="1"/>
</dbReference>
<dbReference type="EMBL" id="JAOQAV010000067">
    <property type="protein sequence ID" value="KAJ4178821.1"/>
    <property type="molecule type" value="Genomic_DNA"/>
</dbReference>
<dbReference type="SMART" id="SM00939">
    <property type="entry name" value="PepX_C"/>
    <property type="match status" value="1"/>
</dbReference>
<sequence>MSTSQLPIRVLEDEKIVLSDGTVLSALIWMPKNAEASHVPAILEYLPYRKRDGTSFRDALNHPYVAAHGYACVRVDMRGSGDSEGVLLGEYLKQEQDDALEILQWIASQAWCTGSIGMMGISWGGFNGLQVAARRPKELKAVISLCSTDDRYDNDVHYMGGCQLVDNFLWGATMFSIAPTPPDPALVGDKWRDMWMERLETGSPYIEGWHQHQRRDEFWEHASICQDYSAVQCPVYLVGGWHDPYSNSIFRMLEHLECPKKGLVGPWAHKYPNFAVPRPQIGFLQEILRWWDKWLKGKETGIMDEPMLRCYLEDTTPPQRFYTHRPGRWVAETSWPSGRGSTKVLSLAPGQLLDGALISKQHISFCSPQTVGFAAGRWVPYGFDSDLPGDQRDEAAGSQVFDTEPLTQPLEFLGPIMVRLRIASDKPNAFIAAVVSEVLPDGSATRLTYGVLNLTHREGHVDLKPLEPGHFYDVVVKLNECGQRVGVGSVLRLALSSSYFPTVWPSPEAATLTVDCAASTLELPTRPSCPEDDRLAAFEPPVCSPPLKAKTLRPPGNKNSIAKNLETDEVTISFDADEGLFENEENGWRFGGFTKVTCSVRPDDPLSAQADQNFRQEFGREDLSLAIDGWTKMTATKTDWLINTRMEAWENKDKIFEQEHSYKIPRDHM</sequence>
<dbReference type="InterPro" id="IPR008979">
    <property type="entry name" value="Galactose-bd-like_sf"/>
</dbReference>
<dbReference type="InterPro" id="IPR029058">
    <property type="entry name" value="AB_hydrolase_fold"/>
</dbReference>
<dbReference type="Gene3D" id="3.40.50.1820">
    <property type="entry name" value="alpha/beta hydrolase"/>
    <property type="match status" value="2"/>
</dbReference>
<dbReference type="Gene3D" id="2.60.120.260">
    <property type="entry name" value="Galactose-binding domain-like"/>
    <property type="match status" value="1"/>
</dbReference>
<dbReference type="Pfam" id="PF02129">
    <property type="entry name" value="Peptidase_S15"/>
    <property type="match status" value="1"/>
</dbReference>
<evidence type="ECO:0000313" key="3">
    <source>
        <dbReference type="EMBL" id="KAJ4178821.1"/>
    </source>
</evidence>
<evidence type="ECO:0000256" key="1">
    <source>
        <dbReference type="ARBA" id="ARBA00022801"/>
    </source>
</evidence>
<feature type="domain" description="Xaa-Pro dipeptidyl-peptidase C-terminal" evidence="2">
    <location>
        <begin position="288"/>
        <end position="544"/>
    </location>
</feature>
<accession>A0A9W8UUC9</accession>
<dbReference type="AlphaFoldDB" id="A0A9W8UUC9"/>
<dbReference type="PANTHER" id="PTHR43056:SF10">
    <property type="entry name" value="COCE_NOND FAMILY, PUTATIVE (AFU_ORTHOLOGUE AFUA_7G00600)-RELATED"/>
    <property type="match status" value="1"/>
</dbReference>
<reference evidence="3" key="1">
    <citation type="submission" date="2022-09" db="EMBL/GenBank/DDBJ databases">
        <title>Fusarium specimens isolated from Avocado Roots.</title>
        <authorList>
            <person name="Stajich J."/>
            <person name="Roper C."/>
            <person name="Heimlech-Rivalta G."/>
        </authorList>
    </citation>
    <scope>NUCLEOTIDE SEQUENCE</scope>
    <source>
        <strain evidence="3">A02</strain>
    </source>
</reference>
<evidence type="ECO:0000259" key="2">
    <source>
        <dbReference type="SMART" id="SM00939"/>
    </source>
</evidence>
<proteinExistence type="predicted"/>